<dbReference type="STRING" id="410359.Pcal_2116"/>
<name>A3MY14_PYRCJ</name>
<accession>A3MY14</accession>
<dbReference type="EMBL" id="CP000561">
    <property type="protein sequence ID" value="ABO09531.1"/>
    <property type="molecule type" value="Genomic_DNA"/>
</dbReference>
<dbReference type="GeneID" id="4909722"/>
<dbReference type="KEGG" id="pcl:Pcal_2116"/>
<reference evidence="1" key="1">
    <citation type="submission" date="2007-02" db="EMBL/GenBank/DDBJ databases">
        <title>Complete sequence of Pyrobaculum calidifontis JCM 11548.</title>
        <authorList>
            <consortium name="US DOE Joint Genome Institute"/>
            <person name="Copeland A."/>
            <person name="Lucas S."/>
            <person name="Lapidus A."/>
            <person name="Barry K."/>
            <person name="Glavina del Rio T."/>
            <person name="Dalin E."/>
            <person name="Tice H."/>
            <person name="Pitluck S."/>
            <person name="Chain P."/>
            <person name="Malfatti S."/>
            <person name="Shin M."/>
            <person name="Vergez L."/>
            <person name="Schmutz J."/>
            <person name="Larimer F."/>
            <person name="Land M."/>
            <person name="Hauser L."/>
            <person name="Kyrpides N."/>
            <person name="Mikhailova N."/>
            <person name="Cozen A.E."/>
            <person name="Fitz-Gibbon S.T."/>
            <person name="House C.H."/>
            <person name="Saltikov C."/>
            <person name="Lowe T.M."/>
            <person name="Richardson P."/>
        </authorList>
    </citation>
    <scope>NUCLEOTIDE SEQUENCE [LARGE SCALE GENOMIC DNA]</scope>
    <source>
        <strain evidence="1">JCM 11548</strain>
    </source>
</reference>
<evidence type="ECO:0000313" key="1">
    <source>
        <dbReference type="EMBL" id="ABO09531.1"/>
    </source>
</evidence>
<proteinExistence type="predicted"/>
<dbReference type="RefSeq" id="WP_011850789.1">
    <property type="nucleotide sequence ID" value="NC_009073.1"/>
</dbReference>
<sequence length="73" mass="8527">MILTTVGNVVEMLLRRQESVTSDDIKSVLARAGVQISDSELAKALMTLEIYKKIYVRRVRRENREVFQVFKRK</sequence>
<dbReference type="AlphaFoldDB" id="A3MY14"/>
<organism evidence="1 2">
    <name type="scientific">Pyrobaculum calidifontis (strain DSM 21063 / JCM 11548 / VA1)</name>
    <dbReference type="NCBI Taxonomy" id="410359"/>
    <lineage>
        <taxon>Archaea</taxon>
        <taxon>Thermoproteota</taxon>
        <taxon>Thermoprotei</taxon>
        <taxon>Thermoproteales</taxon>
        <taxon>Thermoproteaceae</taxon>
        <taxon>Pyrobaculum</taxon>
    </lineage>
</organism>
<keyword evidence="2" id="KW-1185">Reference proteome</keyword>
<protein>
    <submittedName>
        <fullName evidence="1">Uncharacterized protein</fullName>
    </submittedName>
</protein>
<dbReference type="eggNOG" id="arCOG05445">
    <property type="taxonomic scope" value="Archaea"/>
</dbReference>
<evidence type="ECO:0000313" key="2">
    <source>
        <dbReference type="Proteomes" id="UP000001431"/>
    </source>
</evidence>
<dbReference type="Proteomes" id="UP000001431">
    <property type="component" value="Chromosome"/>
</dbReference>
<dbReference type="HOGENOM" id="CLU_2695919_0_0_2"/>
<dbReference type="OrthoDB" id="26573at2157"/>
<gene>
    <name evidence="1" type="ordered locus">Pcal_2116</name>
</gene>